<dbReference type="RefSeq" id="WP_148350718.1">
    <property type="nucleotide sequence ID" value="NZ_JBHSBF010000036.1"/>
</dbReference>
<protein>
    <submittedName>
        <fullName evidence="2">CbtA family protein</fullName>
    </submittedName>
</protein>
<feature type="transmembrane region" description="Helical" evidence="1">
    <location>
        <begin position="110"/>
        <end position="128"/>
    </location>
</feature>
<dbReference type="Proteomes" id="UP000322634">
    <property type="component" value="Unassembled WGS sequence"/>
</dbReference>
<evidence type="ECO:0000313" key="3">
    <source>
        <dbReference type="Proteomes" id="UP000322634"/>
    </source>
</evidence>
<keyword evidence="1" id="KW-0472">Membrane</keyword>
<proteinExistence type="predicted"/>
<feature type="transmembrane region" description="Helical" evidence="1">
    <location>
        <begin position="148"/>
        <end position="165"/>
    </location>
</feature>
<evidence type="ECO:0000313" key="2">
    <source>
        <dbReference type="EMBL" id="TYC14327.1"/>
    </source>
</evidence>
<keyword evidence="1" id="KW-0812">Transmembrane</keyword>
<feature type="transmembrane region" description="Helical" evidence="1">
    <location>
        <begin position="5"/>
        <end position="27"/>
    </location>
</feature>
<dbReference type="EMBL" id="VSFF01000006">
    <property type="protein sequence ID" value="TYC14327.1"/>
    <property type="molecule type" value="Genomic_DNA"/>
</dbReference>
<keyword evidence="3" id="KW-1185">Reference proteome</keyword>
<feature type="transmembrane region" description="Helical" evidence="1">
    <location>
        <begin position="219"/>
        <end position="241"/>
    </location>
</feature>
<sequence>MIRALLVRGMLAGLAGGIVATVFAWFIGEPQIRDAIGFEEGHAAEGGHEHAAVTGGHVHDAAEVVVSRGVQETLGLSVALTLFGVAIGGIFALVFAGFHGRLGALTARPTAALVAGGGFVVVGLAPFLKYPANPPAVGEEDTVGDRTALYLAMIAISVVAAVVAAQTGRRLAARLGGWNAVVTGGAVFAVLVGVAYLALPTVNEVPADFPAAVLWRFRLASLGTQAVVWTVLGLVFGALAARVLDRESVRSNELPAMTNT</sequence>
<reference evidence="2 3" key="1">
    <citation type="submission" date="2019-08" db="EMBL/GenBank/DDBJ databases">
        <title>Actinomadura sp. nov. CYP1-5 isolated from mountain soil.</title>
        <authorList>
            <person name="Songsumanus A."/>
            <person name="Kuncharoen N."/>
            <person name="Kudo T."/>
            <person name="Yuki M."/>
            <person name="Igarashi Y."/>
            <person name="Tanasupawat S."/>
        </authorList>
    </citation>
    <scope>NUCLEOTIDE SEQUENCE [LARGE SCALE GENOMIC DNA]</scope>
    <source>
        <strain evidence="2 3">GKU157</strain>
    </source>
</reference>
<comment type="caution">
    <text evidence="2">The sequence shown here is derived from an EMBL/GenBank/DDBJ whole genome shotgun (WGS) entry which is preliminary data.</text>
</comment>
<evidence type="ECO:0000256" key="1">
    <source>
        <dbReference type="SAM" id="Phobius"/>
    </source>
</evidence>
<feature type="transmembrane region" description="Helical" evidence="1">
    <location>
        <begin position="177"/>
        <end position="199"/>
    </location>
</feature>
<dbReference type="AlphaFoldDB" id="A0A5D0U8B6"/>
<organism evidence="2 3">
    <name type="scientific">Actinomadura syzygii</name>
    <dbReference type="NCBI Taxonomy" id="1427538"/>
    <lineage>
        <taxon>Bacteria</taxon>
        <taxon>Bacillati</taxon>
        <taxon>Actinomycetota</taxon>
        <taxon>Actinomycetes</taxon>
        <taxon>Streptosporangiales</taxon>
        <taxon>Thermomonosporaceae</taxon>
        <taxon>Actinomadura</taxon>
    </lineage>
</organism>
<gene>
    <name evidence="2" type="ORF">FXF65_15785</name>
</gene>
<dbReference type="OrthoDB" id="6851830at2"/>
<keyword evidence="1" id="KW-1133">Transmembrane helix</keyword>
<name>A0A5D0U8B6_9ACTN</name>
<dbReference type="Pfam" id="PF09490">
    <property type="entry name" value="CbtA"/>
    <property type="match status" value="1"/>
</dbReference>
<accession>A0A5D0U8B6</accession>
<dbReference type="InterPro" id="IPR012666">
    <property type="entry name" value="CbtA_put"/>
</dbReference>
<feature type="transmembrane region" description="Helical" evidence="1">
    <location>
        <begin position="74"/>
        <end position="98"/>
    </location>
</feature>